<proteinExistence type="predicted"/>
<sequence length="75" mass="7667">MGAVERGRGIGLAWIETLDGVLDALGSAATRTAEGEWLIGSAPIHLLAATVLEGAASVTGTLALIRATTRRSVPR</sequence>
<evidence type="ECO:0000313" key="2">
    <source>
        <dbReference type="Proteomes" id="UP001589710"/>
    </source>
</evidence>
<organism evidence="1 2">
    <name type="scientific">Streptomyces yanii</name>
    <dbReference type="NCBI Taxonomy" id="78510"/>
    <lineage>
        <taxon>Bacteria</taxon>
        <taxon>Bacillati</taxon>
        <taxon>Actinomycetota</taxon>
        <taxon>Actinomycetes</taxon>
        <taxon>Kitasatosporales</taxon>
        <taxon>Streptomycetaceae</taxon>
        <taxon>Streptomyces</taxon>
    </lineage>
</organism>
<protein>
    <submittedName>
        <fullName evidence="1">Uncharacterized protein</fullName>
    </submittedName>
</protein>
<gene>
    <name evidence="1" type="ORF">ACFFTL_30655</name>
</gene>
<name>A0ABV5RFB6_9ACTN</name>
<comment type="caution">
    <text evidence="1">The sequence shown here is derived from an EMBL/GenBank/DDBJ whole genome shotgun (WGS) entry which is preliminary data.</text>
</comment>
<keyword evidence="2" id="KW-1185">Reference proteome</keyword>
<dbReference type="Proteomes" id="UP001589710">
    <property type="component" value="Unassembled WGS sequence"/>
</dbReference>
<accession>A0ABV5RFB6</accession>
<evidence type="ECO:0000313" key="1">
    <source>
        <dbReference type="EMBL" id="MFB9576528.1"/>
    </source>
</evidence>
<reference evidence="1 2" key="1">
    <citation type="submission" date="2024-09" db="EMBL/GenBank/DDBJ databases">
        <authorList>
            <person name="Sun Q."/>
            <person name="Mori K."/>
        </authorList>
    </citation>
    <scope>NUCLEOTIDE SEQUENCE [LARGE SCALE GENOMIC DNA]</scope>
    <source>
        <strain evidence="1 2">JCM 3331</strain>
    </source>
</reference>
<dbReference type="EMBL" id="JBHMCG010000134">
    <property type="protein sequence ID" value="MFB9576528.1"/>
    <property type="molecule type" value="Genomic_DNA"/>
</dbReference>
<dbReference type="RefSeq" id="WP_345510750.1">
    <property type="nucleotide sequence ID" value="NZ_BAAAXD010000009.1"/>
</dbReference>